<dbReference type="Pfam" id="PF07732">
    <property type="entry name" value="Cu-oxidase_3"/>
    <property type="match status" value="1"/>
</dbReference>
<evidence type="ECO:0000313" key="7">
    <source>
        <dbReference type="Proteomes" id="UP000729733"/>
    </source>
</evidence>
<evidence type="ECO:0000259" key="5">
    <source>
        <dbReference type="Pfam" id="PF07732"/>
    </source>
</evidence>
<evidence type="ECO:0000256" key="1">
    <source>
        <dbReference type="ARBA" id="ARBA00022723"/>
    </source>
</evidence>
<dbReference type="InterPro" id="IPR001117">
    <property type="entry name" value="Cu-oxidase_2nd"/>
</dbReference>
<evidence type="ECO:0000259" key="4">
    <source>
        <dbReference type="Pfam" id="PF07731"/>
    </source>
</evidence>
<dbReference type="AlphaFoldDB" id="A0A964FDS0"/>
<feature type="domain" description="Plastocyanin-like" evidence="3">
    <location>
        <begin position="210"/>
        <end position="305"/>
    </location>
</feature>
<dbReference type="InterPro" id="IPR002355">
    <property type="entry name" value="Cu_oxidase_Cu_BS"/>
</dbReference>
<dbReference type="SUPFAM" id="SSF49503">
    <property type="entry name" value="Cupredoxins"/>
    <property type="match status" value="3"/>
</dbReference>
<keyword evidence="7" id="KW-1185">Reference proteome</keyword>
<dbReference type="Pfam" id="PF07731">
    <property type="entry name" value="Cu-oxidase_2"/>
    <property type="match status" value="1"/>
</dbReference>
<evidence type="ECO:0000256" key="2">
    <source>
        <dbReference type="ARBA" id="ARBA00023002"/>
    </source>
</evidence>
<protein>
    <submittedName>
        <fullName evidence="6">Multicopper oxidase family protein</fullName>
    </submittedName>
</protein>
<keyword evidence="2" id="KW-0560">Oxidoreductase</keyword>
<dbReference type="InterPro" id="IPR011706">
    <property type="entry name" value="Cu-oxidase_C"/>
</dbReference>
<dbReference type="EMBL" id="JADWDC010000004">
    <property type="protein sequence ID" value="MCC0175930.1"/>
    <property type="molecule type" value="Genomic_DNA"/>
</dbReference>
<feature type="domain" description="Plastocyanin-like" evidence="5">
    <location>
        <begin position="66"/>
        <end position="176"/>
    </location>
</feature>
<dbReference type="InterPro" id="IPR011707">
    <property type="entry name" value="Cu-oxidase-like_N"/>
</dbReference>
<dbReference type="PROSITE" id="PS00080">
    <property type="entry name" value="MULTICOPPER_OXIDASE2"/>
    <property type="match status" value="1"/>
</dbReference>
<gene>
    <name evidence="6" type="ORF">I4641_02910</name>
</gene>
<feature type="domain" description="Plastocyanin-like" evidence="4">
    <location>
        <begin position="360"/>
        <end position="483"/>
    </location>
</feature>
<dbReference type="Pfam" id="PF00394">
    <property type="entry name" value="Cu-oxidase"/>
    <property type="match status" value="1"/>
</dbReference>
<accession>A0A964FDS0</accession>
<comment type="caution">
    <text evidence="6">The sequence shown here is derived from an EMBL/GenBank/DDBJ whole genome shotgun (WGS) entry which is preliminary data.</text>
</comment>
<dbReference type="InterPro" id="IPR008972">
    <property type="entry name" value="Cupredoxin"/>
</dbReference>
<dbReference type="RefSeq" id="WP_229638946.1">
    <property type="nucleotide sequence ID" value="NZ_JADWDC010000004.1"/>
</dbReference>
<dbReference type="CDD" id="cd13900">
    <property type="entry name" value="CuRO_3_Tth-MCO_like"/>
    <property type="match status" value="1"/>
</dbReference>
<dbReference type="InterPro" id="IPR045087">
    <property type="entry name" value="Cu-oxidase_fam"/>
</dbReference>
<dbReference type="PANTHER" id="PTHR11709">
    <property type="entry name" value="MULTI-COPPER OXIDASE"/>
    <property type="match status" value="1"/>
</dbReference>
<evidence type="ECO:0000313" key="6">
    <source>
        <dbReference type="EMBL" id="MCC0175930.1"/>
    </source>
</evidence>
<name>A0A964FDS0_9CYAN</name>
<dbReference type="CDD" id="cd13853">
    <property type="entry name" value="CuRO_1_Tth-MCO_like"/>
    <property type="match status" value="1"/>
</dbReference>
<evidence type="ECO:0000259" key="3">
    <source>
        <dbReference type="Pfam" id="PF00394"/>
    </source>
</evidence>
<dbReference type="GO" id="GO:0016491">
    <property type="term" value="F:oxidoreductase activity"/>
    <property type="evidence" value="ECO:0007669"/>
    <property type="project" value="UniProtKB-KW"/>
</dbReference>
<keyword evidence="1" id="KW-0479">Metal-binding</keyword>
<dbReference type="GO" id="GO:0005507">
    <property type="term" value="F:copper ion binding"/>
    <property type="evidence" value="ECO:0007669"/>
    <property type="project" value="InterPro"/>
</dbReference>
<dbReference type="Proteomes" id="UP000729733">
    <property type="component" value="Unassembled WGS sequence"/>
</dbReference>
<reference evidence="6" key="1">
    <citation type="journal article" date="2021" name="Antonie Van Leeuwenhoek">
        <title>Draft genome and description of Waterburya agarophytonicola gen. nov. sp. nov. (Pleurocapsales, Cyanobacteria): a seaweed symbiont.</title>
        <authorList>
            <person name="Bonthond G."/>
            <person name="Shalygin S."/>
            <person name="Bayer T."/>
            <person name="Weinberger F."/>
        </authorList>
    </citation>
    <scope>NUCLEOTIDE SEQUENCE</scope>
    <source>
        <strain evidence="6">KI4</strain>
    </source>
</reference>
<sequence length="485" mass="53937">MIKLNRRQFIALGIGGAGVAIAGNWLRQETISSQPVPQSSVDLTPIYQSNDGLLELDLEARERIVELAGRQASLLTYNGQIPAPRLEAKPGDKVRIYFTNNLQQPTNIHYHGLHIPLTGNADNVFLEIESGKKLTYEFQIPNNHPSGTFWYHPHLHGLVAEQLFGGLAGLFIVRGKDDEIPELKAAQEEFLVLQDFSINADGKRTNSAHMSLMMGREGELIAINGRINPSIALSKGGLLRLRILNASPSRFYRLALEDHSFYQIATDGNSLSEPIEVAQLLLTPGQRADVLIRGDKESGQYSLLNLPYDRGSMGMMGGRGMMGRNNRDEPITLATVNYEYAVESMALPSKLNSISALPEPQTVRRFELNHGMSPAVGMAFLINGEPYNHDVIHTQVKLNTIEDWELINTGVMDHPFHIHGNAFQIISRNGQPESLLALRDTVLVKRGETVRIRIPFRDFAGKTVYHCHVLDHEDLGMMGNLMIEA</sequence>
<proteinExistence type="predicted"/>
<dbReference type="CDD" id="cd13881">
    <property type="entry name" value="CuRO_2_McoC_like"/>
    <property type="match status" value="1"/>
</dbReference>
<dbReference type="Gene3D" id="2.60.40.420">
    <property type="entry name" value="Cupredoxins - blue copper proteins"/>
    <property type="match status" value="3"/>
</dbReference>
<organism evidence="6 7">
    <name type="scientific">Waterburya agarophytonicola KI4</name>
    <dbReference type="NCBI Taxonomy" id="2874699"/>
    <lineage>
        <taxon>Bacteria</taxon>
        <taxon>Bacillati</taxon>
        <taxon>Cyanobacteriota</taxon>
        <taxon>Cyanophyceae</taxon>
        <taxon>Pleurocapsales</taxon>
        <taxon>Hyellaceae</taxon>
        <taxon>Waterburya</taxon>
        <taxon>Waterburya agarophytonicola</taxon>
    </lineage>
</organism>
<dbReference type="PANTHER" id="PTHR11709:SF2">
    <property type="entry name" value="MULTICOPPER OXIDASE LPR1"/>
    <property type="match status" value="1"/>
</dbReference>